<keyword evidence="2" id="KW-0808">Transferase</keyword>
<organism evidence="3 4">
    <name type="scientific">Arthrobacter vasquezii</name>
    <dbReference type="NCBI Taxonomy" id="2977629"/>
    <lineage>
        <taxon>Bacteria</taxon>
        <taxon>Bacillati</taxon>
        <taxon>Actinomycetota</taxon>
        <taxon>Actinomycetes</taxon>
        <taxon>Micrococcales</taxon>
        <taxon>Micrococcaceae</taxon>
        <taxon>Arthrobacter</taxon>
    </lineage>
</organism>
<keyword evidence="1" id="KW-0328">Glycosyltransferase</keyword>
<accession>A0ABT6D0L2</accession>
<comment type="caution">
    <text evidence="3">The sequence shown here is derived from an EMBL/GenBank/DDBJ whole genome shotgun (WGS) entry which is preliminary data.</text>
</comment>
<name>A0ABT6D0L2_9MICC</name>
<dbReference type="CDD" id="cd06533">
    <property type="entry name" value="Glyco_transf_WecG_TagA"/>
    <property type="match status" value="1"/>
</dbReference>
<dbReference type="PANTHER" id="PTHR34136">
    <property type="match status" value="1"/>
</dbReference>
<sequence length="256" mass="28245">MNALRMRIIGGKVFLGEFELFAEDAESLDGRIRELVSEQRPRLIVTPNVDQVLRLESSEVLLESYSTSSLRLLDGMPLVWLARLLGAKAAQRNTGADLLPRVVRMAASSNWTVALLGGTDEVGQLAASRLQQKYAGAVVNHVPFPMTSDLTSDECKSVLKSLLEMQANVVFVCLGSPKQEEWALTWWGSLPPALYVGAGAAIDFAAGGKKRAPLLLQRAGGEWVWRLMQEPRRLAKRYLLDGPRFLTVVIRSIRGM</sequence>
<keyword evidence="4" id="KW-1185">Reference proteome</keyword>
<dbReference type="RefSeq" id="WP_277359141.1">
    <property type="nucleotide sequence ID" value="NZ_JAROKN010000040.1"/>
</dbReference>
<protein>
    <submittedName>
        <fullName evidence="3">WecB/TagA/CpsF family glycosyltransferase</fullName>
    </submittedName>
</protein>
<dbReference type="EMBL" id="JAROKN010000040">
    <property type="protein sequence ID" value="MDF9278729.1"/>
    <property type="molecule type" value="Genomic_DNA"/>
</dbReference>
<dbReference type="PANTHER" id="PTHR34136:SF1">
    <property type="entry name" value="UDP-N-ACETYL-D-MANNOSAMINURONIC ACID TRANSFERASE"/>
    <property type="match status" value="1"/>
</dbReference>
<dbReference type="Proteomes" id="UP001220456">
    <property type="component" value="Unassembled WGS sequence"/>
</dbReference>
<evidence type="ECO:0000313" key="3">
    <source>
        <dbReference type="EMBL" id="MDF9278729.1"/>
    </source>
</evidence>
<evidence type="ECO:0000256" key="2">
    <source>
        <dbReference type="ARBA" id="ARBA00022679"/>
    </source>
</evidence>
<evidence type="ECO:0000256" key="1">
    <source>
        <dbReference type="ARBA" id="ARBA00022676"/>
    </source>
</evidence>
<reference evidence="3 4" key="1">
    <citation type="journal article" date="2023" name="Int. J. Syst. Evol. Microbiol.">
        <title>Arthrobacter vasquezii sp. nov., isolated from a soil sample from Union Glacier, Antarctica.</title>
        <authorList>
            <person name="Valenzuela-Ibaceta F."/>
            <person name="Carrasco V."/>
            <person name="Lagos-Moraga S."/>
            <person name="Dietz-Vargas C."/>
            <person name="Navarro C.A."/>
            <person name="Perez-Donoso J.M."/>
        </authorList>
    </citation>
    <scope>NUCLEOTIDE SEQUENCE [LARGE SCALE GENOMIC DNA]</scope>
    <source>
        <strain evidence="3 4">EH-1B-1</strain>
    </source>
</reference>
<gene>
    <name evidence="3" type="ORF">P4U43_13125</name>
</gene>
<dbReference type="NCBIfam" id="TIGR00696">
    <property type="entry name" value="wecG_tagA_cpsF"/>
    <property type="match status" value="1"/>
</dbReference>
<proteinExistence type="predicted"/>
<dbReference type="Pfam" id="PF03808">
    <property type="entry name" value="Glyco_tran_WecG"/>
    <property type="match status" value="1"/>
</dbReference>
<dbReference type="InterPro" id="IPR004629">
    <property type="entry name" value="WecG_TagA_CpsF"/>
</dbReference>
<evidence type="ECO:0000313" key="4">
    <source>
        <dbReference type="Proteomes" id="UP001220456"/>
    </source>
</evidence>